<name>A0A1I2PRC4_9BACI</name>
<dbReference type="SMART" id="SM00267">
    <property type="entry name" value="GGDEF"/>
    <property type="match status" value="1"/>
</dbReference>
<evidence type="ECO:0000313" key="6">
    <source>
        <dbReference type="EMBL" id="SFG17659.1"/>
    </source>
</evidence>
<dbReference type="Pfam" id="PF00563">
    <property type="entry name" value="EAL"/>
    <property type="match status" value="1"/>
</dbReference>
<dbReference type="SMART" id="SM00052">
    <property type="entry name" value="EAL"/>
    <property type="match status" value="1"/>
</dbReference>
<dbReference type="InterPro" id="IPR000160">
    <property type="entry name" value="GGDEF_dom"/>
</dbReference>
<dbReference type="CDD" id="cd01949">
    <property type="entry name" value="GGDEF"/>
    <property type="match status" value="1"/>
</dbReference>
<accession>A0A1I2PRC4</accession>
<dbReference type="Gene3D" id="3.30.70.270">
    <property type="match status" value="1"/>
</dbReference>
<feature type="domain" description="EAL" evidence="4">
    <location>
        <begin position="678"/>
        <end position="933"/>
    </location>
</feature>
<dbReference type="PANTHER" id="PTHR44757">
    <property type="entry name" value="DIGUANYLATE CYCLASE DGCP"/>
    <property type="match status" value="1"/>
</dbReference>
<dbReference type="SMART" id="SM00091">
    <property type="entry name" value="PAS"/>
    <property type="match status" value="1"/>
</dbReference>
<dbReference type="Gene3D" id="3.30.450.20">
    <property type="entry name" value="PAS domain"/>
    <property type="match status" value="1"/>
</dbReference>
<dbReference type="Pfam" id="PF13426">
    <property type="entry name" value="PAS_9"/>
    <property type="match status" value="1"/>
</dbReference>
<dbReference type="InterPro" id="IPR003018">
    <property type="entry name" value="GAF"/>
</dbReference>
<dbReference type="OrthoDB" id="9759607at2"/>
<dbReference type="CDD" id="cd00130">
    <property type="entry name" value="PAS"/>
    <property type="match status" value="1"/>
</dbReference>
<evidence type="ECO:0000256" key="1">
    <source>
        <dbReference type="SAM" id="Coils"/>
    </source>
</evidence>
<dbReference type="RefSeq" id="WP_089752656.1">
    <property type="nucleotide sequence ID" value="NZ_FOOG01000026.1"/>
</dbReference>
<dbReference type="SUPFAM" id="SSF55785">
    <property type="entry name" value="PYP-like sensor domain (PAS domain)"/>
    <property type="match status" value="1"/>
</dbReference>
<evidence type="ECO:0000259" key="3">
    <source>
        <dbReference type="PROSITE" id="PS50113"/>
    </source>
</evidence>
<feature type="coiled-coil region" evidence="1">
    <location>
        <begin position="358"/>
        <end position="385"/>
    </location>
</feature>
<evidence type="ECO:0000313" key="7">
    <source>
        <dbReference type="Proteomes" id="UP000198897"/>
    </source>
</evidence>
<dbReference type="FunFam" id="3.30.70.270:FF:000001">
    <property type="entry name" value="Diguanylate cyclase domain protein"/>
    <property type="match status" value="1"/>
</dbReference>
<feature type="domain" description="PAS" evidence="2">
    <location>
        <begin position="378"/>
        <end position="419"/>
    </location>
</feature>
<dbReference type="SMART" id="SM00086">
    <property type="entry name" value="PAC"/>
    <property type="match status" value="1"/>
</dbReference>
<dbReference type="Gene3D" id="3.30.450.40">
    <property type="match status" value="2"/>
</dbReference>
<dbReference type="PROSITE" id="PS50883">
    <property type="entry name" value="EAL"/>
    <property type="match status" value="1"/>
</dbReference>
<dbReference type="InterPro" id="IPR000014">
    <property type="entry name" value="PAS"/>
</dbReference>
<reference evidence="7" key="1">
    <citation type="submission" date="2016-10" db="EMBL/GenBank/DDBJ databases">
        <authorList>
            <person name="Varghese N."/>
            <person name="Submissions S."/>
        </authorList>
    </citation>
    <scope>NUCLEOTIDE SEQUENCE [LARGE SCALE GENOMIC DNA]</scope>
    <source>
        <strain evidence="7">FP5</strain>
    </source>
</reference>
<dbReference type="NCBIfam" id="TIGR00229">
    <property type="entry name" value="sensory_box"/>
    <property type="match status" value="1"/>
</dbReference>
<dbReference type="SUPFAM" id="SSF141868">
    <property type="entry name" value="EAL domain-like"/>
    <property type="match status" value="1"/>
</dbReference>
<evidence type="ECO:0000259" key="5">
    <source>
        <dbReference type="PROSITE" id="PS50887"/>
    </source>
</evidence>
<dbReference type="FunFam" id="3.20.20.450:FF:000001">
    <property type="entry name" value="Cyclic di-GMP phosphodiesterase yahA"/>
    <property type="match status" value="1"/>
</dbReference>
<dbReference type="PROSITE" id="PS50113">
    <property type="entry name" value="PAC"/>
    <property type="match status" value="1"/>
</dbReference>
<proteinExistence type="predicted"/>
<dbReference type="PANTHER" id="PTHR44757:SF2">
    <property type="entry name" value="BIOFILM ARCHITECTURE MAINTENANCE PROTEIN MBAA"/>
    <property type="match status" value="1"/>
</dbReference>
<dbReference type="Pfam" id="PF00990">
    <property type="entry name" value="GGDEF"/>
    <property type="match status" value="1"/>
</dbReference>
<dbReference type="InterPro" id="IPR035919">
    <property type="entry name" value="EAL_sf"/>
</dbReference>
<evidence type="ECO:0000259" key="2">
    <source>
        <dbReference type="PROSITE" id="PS50112"/>
    </source>
</evidence>
<dbReference type="SUPFAM" id="SSF55781">
    <property type="entry name" value="GAF domain-like"/>
    <property type="match status" value="2"/>
</dbReference>
<dbReference type="Proteomes" id="UP000198897">
    <property type="component" value="Unassembled WGS sequence"/>
</dbReference>
<dbReference type="InterPro" id="IPR029016">
    <property type="entry name" value="GAF-like_dom_sf"/>
</dbReference>
<feature type="domain" description="GGDEF" evidence="5">
    <location>
        <begin position="536"/>
        <end position="669"/>
    </location>
</feature>
<dbReference type="InterPro" id="IPR035965">
    <property type="entry name" value="PAS-like_dom_sf"/>
</dbReference>
<dbReference type="SUPFAM" id="SSF55073">
    <property type="entry name" value="Nucleotide cyclase"/>
    <property type="match status" value="1"/>
</dbReference>
<feature type="domain" description="PAC" evidence="3">
    <location>
        <begin position="453"/>
        <end position="504"/>
    </location>
</feature>
<dbReference type="AlphaFoldDB" id="A0A1I2PRC4"/>
<dbReference type="CDD" id="cd01948">
    <property type="entry name" value="EAL"/>
    <property type="match status" value="1"/>
</dbReference>
<dbReference type="Gene3D" id="3.20.20.450">
    <property type="entry name" value="EAL domain"/>
    <property type="match status" value="1"/>
</dbReference>
<dbReference type="PROSITE" id="PS50887">
    <property type="entry name" value="GGDEF"/>
    <property type="match status" value="1"/>
</dbReference>
<gene>
    <name evidence="6" type="ORF">SAMN05216353_12662</name>
</gene>
<dbReference type="InterPro" id="IPR043128">
    <property type="entry name" value="Rev_trsase/Diguanyl_cyclase"/>
</dbReference>
<dbReference type="InterPro" id="IPR000700">
    <property type="entry name" value="PAS-assoc_C"/>
</dbReference>
<dbReference type="SMART" id="SM00065">
    <property type="entry name" value="GAF"/>
    <property type="match status" value="2"/>
</dbReference>
<dbReference type="InterPro" id="IPR029787">
    <property type="entry name" value="Nucleotide_cyclase"/>
</dbReference>
<dbReference type="InterPro" id="IPR001610">
    <property type="entry name" value="PAC"/>
</dbReference>
<keyword evidence="7" id="KW-1185">Reference proteome</keyword>
<protein>
    <submittedName>
        <fullName evidence="6">Diguanylate cyclase/phosphodiesterase with PAS/PAC and GAF sensor(S)</fullName>
    </submittedName>
</protein>
<dbReference type="EMBL" id="FOOG01000026">
    <property type="protein sequence ID" value="SFG17659.1"/>
    <property type="molecule type" value="Genomic_DNA"/>
</dbReference>
<dbReference type="PROSITE" id="PS50112">
    <property type="entry name" value="PAS"/>
    <property type="match status" value="1"/>
</dbReference>
<organism evidence="6 7">
    <name type="scientific">Halobacillus alkaliphilus</name>
    <dbReference type="NCBI Taxonomy" id="396056"/>
    <lineage>
        <taxon>Bacteria</taxon>
        <taxon>Bacillati</taxon>
        <taxon>Bacillota</taxon>
        <taxon>Bacilli</taxon>
        <taxon>Bacillales</taxon>
        <taxon>Bacillaceae</taxon>
        <taxon>Halobacillus</taxon>
    </lineage>
</organism>
<keyword evidence="1" id="KW-0175">Coiled coil</keyword>
<dbReference type="NCBIfam" id="TIGR00254">
    <property type="entry name" value="GGDEF"/>
    <property type="match status" value="1"/>
</dbReference>
<dbReference type="InterPro" id="IPR001633">
    <property type="entry name" value="EAL_dom"/>
</dbReference>
<sequence length="940" mass="107099">MAEEQTRYSRLAQITKLINTKLDLRDVLEHVVTAISEEITRCDSVGIYLPQEDGTYRGYVGKPALINGMTLDMHIVDPEYDQLAKEVIETKSTIYIPDTSKDNRPDSRAVNAFKINSLLVAPISYENELYGLVFLFDYGIPMDLTDDEIESIKAYVNMAAVAIRNATNLTRKEDLIEEKQLLLDVTRELSLCSSLQEAIDKCFYYLSKVLKNNNIGAHFLDPAAELQMKPVSLSKSSDWTEDDWKNTHQQLNVDFTNDAAFREVVEKKHSIMIPDVTIDSRPNHEACRRFGIKGLYMIPLVAVGEVLGTIAIVNLQEKGYTYPRNVRQLAESIVDATAPVLFNLIYMEKQEWIINKRTSELTQKNKELEEAITDLQKISNEKELILNSAGEGIFGLNLDGKITFANPSAIELLGYPNEDGILGLSYKKIFYHVDQAEHFRDFVESDDSDNNHVHSDSYFQKKDGSYFPVEYVITPQRQAEQIVGYVITFKDVTSRKQMEEKIKYHAYYDIVTNIPNRVLFQDRLKQALTYAELHNRSLAILFLDLDRFKKINDTFGHGFGDKLLQKAAQRLESAMPKDATVSRQGGDEFIILLPSVKEEQDAVNYANKILQVFEQQFTINNQEISIKTSIGISLYPSDGSGAEELIKHADLAMYKAKELSGNQFQFYSSDIDNRSIETIKLENDLYKALNEENSFMLHYQPKMNLETKEMIGIEALIRWNHPDFGLVPPHTFISLAEETGLITKLGEWVLKEACKQMNQWYMKGYKDWTVSVNLSPQQFNQKNLVNVVERVLNETRLPAENLELELTENLIIHNTSKTTTTIKQLKNLGIKISIDDFGTGYSSLGYLKNFPVDTLKIDKSFIDDITTNKNNAAITNTIITLANSLKLDVIAEGVETQDQIDFLQDRGCYLIQGFYFSRPLPPGQLIEEFVKKHSAKGLKK</sequence>
<dbReference type="InterPro" id="IPR052155">
    <property type="entry name" value="Biofilm_reg_signaling"/>
</dbReference>
<evidence type="ECO:0000259" key="4">
    <source>
        <dbReference type="PROSITE" id="PS50883"/>
    </source>
</evidence>
<dbReference type="Pfam" id="PF01590">
    <property type="entry name" value="GAF"/>
    <property type="match status" value="1"/>
</dbReference>